<feature type="domain" description="N-acetyltransferase" evidence="3">
    <location>
        <begin position="4"/>
        <end position="172"/>
    </location>
</feature>
<keyword evidence="2" id="KW-0012">Acyltransferase</keyword>
<dbReference type="PATRIC" id="fig|1423742.4.peg.312"/>
<dbReference type="GO" id="GO:0016747">
    <property type="term" value="F:acyltransferase activity, transferring groups other than amino-acyl groups"/>
    <property type="evidence" value="ECO:0007669"/>
    <property type="project" value="InterPro"/>
</dbReference>
<dbReference type="EMBL" id="AZGC01000010">
    <property type="protein sequence ID" value="KRL96299.1"/>
    <property type="molecule type" value="Genomic_DNA"/>
</dbReference>
<keyword evidence="5" id="KW-1185">Reference proteome</keyword>
<evidence type="ECO:0000313" key="5">
    <source>
        <dbReference type="Proteomes" id="UP000051084"/>
    </source>
</evidence>
<dbReference type="InterPro" id="IPR050832">
    <property type="entry name" value="Bact_Acetyltransf"/>
</dbReference>
<proteinExistence type="predicted"/>
<keyword evidence="4" id="KW-0031">Aminopeptidase</keyword>
<dbReference type="SUPFAM" id="SSF55729">
    <property type="entry name" value="Acyl-CoA N-acyltransferases (Nat)"/>
    <property type="match status" value="1"/>
</dbReference>
<dbReference type="Pfam" id="PF00583">
    <property type="entry name" value="Acetyltransf_1"/>
    <property type="match status" value="1"/>
</dbReference>
<dbReference type="PANTHER" id="PTHR43877">
    <property type="entry name" value="AMINOALKYLPHOSPHONATE N-ACETYLTRANSFERASE-RELATED-RELATED"/>
    <property type="match status" value="1"/>
</dbReference>
<dbReference type="AlphaFoldDB" id="A0A0R1V366"/>
<evidence type="ECO:0000256" key="1">
    <source>
        <dbReference type="ARBA" id="ARBA00022679"/>
    </source>
</evidence>
<dbReference type="RefSeq" id="WP_153010967.1">
    <property type="nucleotide sequence ID" value="NZ_AZGC01000010.1"/>
</dbReference>
<accession>A0A0R1V366</accession>
<sequence length="172" mass="19670">MPTPTLTPATIADLPDLQPLMAQTYRETFLRADNGADVDLYIQTDYSLEQLTAELLDPEANYYLLRVGTEVAGYLKLNFGAAQSEPDYPDLMEIQRIYVKNGFKGQHLGSLMMDFAIQQAQLHQVPGIWLGVWEHNYAAQGFYHHYGYEQIGEHTFMEGTDPQTDFILYRKL</sequence>
<dbReference type="GO" id="GO:0004177">
    <property type="term" value="F:aminopeptidase activity"/>
    <property type="evidence" value="ECO:0007669"/>
    <property type="project" value="UniProtKB-KW"/>
</dbReference>
<gene>
    <name evidence="4" type="ORF">FC21_GL000298</name>
</gene>
<reference evidence="4 5" key="1">
    <citation type="journal article" date="2015" name="Genome Announc.">
        <title>Expanding the biotechnology potential of lactobacilli through comparative genomics of 213 strains and associated genera.</title>
        <authorList>
            <person name="Sun Z."/>
            <person name="Harris H.M."/>
            <person name="McCann A."/>
            <person name="Guo C."/>
            <person name="Argimon S."/>
            <person name="Zhang W."/>
            <person name="Yang X."/>
            <person name="Jeffery I.B."/>
            <person name="Cooney J.C."/>
            <person name="Kagawa T.F."/>
            <person name="Liu W."/>
            <person name="Song Y."/>
            <person name="Salvetti E."/>
            <person name="Wrobel A."/>
            <person name="Rasinkangas P."/>
            <person name="Parkhill J."/>
            <person name="Rea M.C."/>
            <person name="O'Sullivan O."/>
            <person name="Ritari J."/>
            <person name="Douillard F.P."/>
            <person name="Paul Ross R."/>
            <person name="Yang R."/>
            <person name="Briner A.E."/>
            <person name="Felis G.E."/>
            <person name="de Vos W.M."/>
            <person name="Barrangou R."/>
            <person name="Klaenhammer T.R."/>
            <person name="Caufield P.W."/>
            <person name="Cui Y."/>
            <person name="Zhang H."/>
            <person name="O'Toole P.W."/>
        </authorList>
    </citation>
    <scope>NUCLEOTIDE SEQUENCE [LARGE SCALE GENOMIC DNA]</scope>
    <source>
        <strain evidence="4 5">DSM 18793</strain>
    </source>
</reference>
<dbReference type="CDD" id="cd04301">
    <property type="entry name" value="NAT_SF"/>
    <property type="match status" value="1"/>
</dbReference>
<organism evidence="4 5">
    <name type="scientific">Limosilactobacillus equigenerosi DSM 18793 = JCM 14505</name>
    <dbReference type="NCBI Taxonomy" id="1423742"/>
    <lineage>
        <taxon>Bacteria</taxon>
        <taxon>Bacillati</taxon>
        <taxon>Bacillota</taxon>
        <taxon>Bacilli</taxon>
        <taxon>Lactobacillales</taxon>
        <taxon>Lactobacillaceae</taxon>
        <taxon>Limosilactobacillus</taxon>
    </lineage>
</organism>
<keyword evidence="4" id="KW-0645">Protease</keyword>
<dbReference type="PROSITE" id="PS51186">
    <property type="entry name" value="GNAT"/>
    <property type="match status" value="1"/>
</dbReference>
<dbReference type="Proteomes" id="UP000051084">
    <property type="component" value="Unassembled WGS sequence"/>
</dbReference>
<keyword evidence="4" id="KW-0378">Hydrolase</keyword>
<evidence type="ECO:0000259" key="3">
    <source>
        <dbReference type="PROSITE" id="PS51186"/>
    </source>
</evidence>
<keyword evidence="1" id="KW-0808">Transferase</keyword>
<dbReference type="OrthoDB" id="7205533at2"/>
<evidence type="ECO:0000313" key="4">
    <source>
        <dbReference type="EMBL" id="KRL96299.1"/>
    </source>
</evidence>
<protein>
    <submittedName>
        <fullName evidence="4">Prolyl aminopeptidase</fullName>
    </submittedName>
</protein>
<name>A0A0R1V366_9LACO</name>
<dbReference type="STRING" id="417373.GCA_001570685_00658"/>
<dbReference type="InterPro" id="IPR016181">
    <property type="entry name" value="Acyl_CoA_acyltransferase"/>
</dbReference>
<comment type="caution">
    <text evidence="4">The sequence shown here is derived from an EMBL/GenBank/DDBJ whole genome shotgun (WGS) entry which is preliminary data.</text>
</comment>
<dbReference type="InterPro" id="IPR000182">
    <property type="entry name" value="GNAT_dom"/>
</dbReference>
<evidence type="ECO:0000256" key="2">
    <source>
        <dbReference type="ARBA" id="ARBA00023315"/>
    </source>
</evidence>
<dbReference type="Gene3D" id="3.40.630.30">
    <property type="match status" value="1"/>
</dbReference>